<evidence type="ECO:0000259" key="8">
    <source>
        <dbReference type="Pfam" id="PF02687"/>
    </source>
</evidence>
<keyword evidence="5 7" id="KW-0472">Membrane</keyword>
<feature type="transmembrane region" description="Helical" evidence="7">
    <location>
        <begin position="21"/>
        <end position="45"/>
    </location>
</feature>
<reference evidence="10 11" key="1">
    <citation type="submission" date="2019-07" db="EMBL/GenBank/DDBJ databases">
        <title>Complete Genome Sequence of Leptotrichia shahii Strain JCM 16776.</title>
        <authorList>
            <person name="Watanabe S."/>
            <person name="Cui L."/>
        </authorList>
    </citation>
    <scope>NUCLEOTIDE SEQUENCE [LARGE SCALE GENOMIC DNA]</scope>
    <source>
        <strain evidence="10 11">JCM16776</strain>
    </source>
</reference>
<protein>
    <recommendedName>
        <fullName evidence="12">ABC transporter permease</fullName>
    </recommendedName>
</protein>
<evidence type="ECO:0000313" key="10">
    <source>
        <dbReference type="EMBL" id="BBM41171.1"/>
    </source>
</evidence>
<evidence type="ECO:0000313" key="11">
    <source>
        <dbReference type="Proteomes" id="UP000322617"/>
    </source>
</evidence>
<dbReference type="AlphaFoldDB" id="A0A510JRS5"/>
<evidence type="ECO:0000256" key="4">
    <source>
        <dbReference type="ARBA" id="ARBA00022989"/>
    </source>
</evidence>
<dbReference type="Proteomes" id="UP000322617">
    <property type="component" value="Chromosome"/>
</dbReference>
<dbReference type="Pfam" id="PF12704">
    <property type="entry name" value="MacB_PCD"/>
    <property type="match status" value="1"/>
</dbReference>
<keyword evidence="11" id="KW-1185">Reference proteome</keyword>
<evidence type="ECO:0008006" key="12">
    <source>
        <dbReference type="Google" id="ProtNLM"/>
    </source>
</evidence>
<evidence type="ECO:0000256" key="6">
    <source>
        <dbReference type="ARBA" id="ARBA00038076"/>
    </source>
</evidence>
<evidence type="ECO:0000256" key="7">
    <source>
        <dbReference type="SAM" id="Phobius"/>
    </source>
</evidence>
<keyword evidence="3 7" id="KW-0812">Transmembrane</keyword>
<evidence type="ECO:0000256" key="2">
    <source>
        <dbReference type="ARBA" id="ARBA00022475"/>
    </source>
</evidence>
<evidence type="ECO:0000259" key="9">
    <source>
        <dbReference type="Pfam" id="PF12704"/>
    </source>
</evidence>
<dbReference type="PANTHER" id="PTHR30572:SF4">
    <property type="entry name" value="ABC TRANSPORTER PERMEASE YTRF"/>
    <property type="match status" value="1"/>
</dbReference>
<comment type="subcellular location">
    <subcellularLocation>
        <location evidence="1">Cell membrane</location>
        <topology evidence="1">Multi-pass membrane protein</topology>
    </subcellularLocation>
</comment>
<dbReference type="GO" id="GO:0022857">
    <property type="term" value="F:transmembrane transporter activity"/>
    <property type="evidence" value="ECO:0007669"/>
    <property type="project" value="TreeGrafter"/>
</dbReference>
<feature type="domain" description="ABC3 transporter permease C-terminal" evidence="8">
    <location>
        <begin position="285"/>
        <end position="397"/>
    </location>
</feature>
<dbReference type="OrthoDB" id="9770036at2"/>
<evidence type="ECO:0000256" key="1">
    <source>
        <dbReference type="ARBA" id="ARBA00004651"/>
    </source>
</evidence>
<feature type="transmembrane region" description="Helical" evidence="7">
    <location>
        <begin position="365"/>
        <end position="387"/>
    </location>
</feature>
<organism evidence="10 11">
    <name type="scientific">Leptotrichia shahii</name>
    <dbReference type="NCBI Taxonomy" id="157691"/>
    <lineage>
        <taxon>Bacteria</taxon>
        <taxon>Fusobacteriati</taxon>
        <taxon>Fusobacteriota</taxon>
        <taxon>Fusobacteriia</taxon>
        <taxon>Fusobacteriales</taxon>
        <taxon>Leptotrichiaceae</taxon>
        <taxon>Leptotrichia</taxon>
    </lineage>
</organism>
<dbReference type="EMBL" id="AP019827">
    <property type="protein sequence ID" value="BBM41171.1"/>
    <property type="molecule type" value="Genomic_DNA"/>
</dbReference>
<accession>A0A510JRS5</accession>
<gene>
    <name evidence="10" type="ORF">JCM16776_1392</name>
</gene>
<dbReference type="Pfam" id="PF02687">
    <property type="entry name" value="FtsX"/>
    <property type="match status" value="1"/>
</dbReference>
<feature type="transmembrane region" description="Helical" evidence="7">
    <location>
        <begin position="280"/>
        <end position="305"/>
    </location>
</feature>
<keyword evidence="4 7" id="KW-1133">Transmembrane helix</keyword>
<dbReference type="RefSeq" id="WP_018449630.1">
    <property type="nucleotide sequence ID" value="NZ_AP019827.1"/>
</dbReference>
<sequence>MDFLESLKLSLSNLLSYKVRSFLTMLGIIIGIGAVIMMSSLGAGMKQNITGDLNKLGVGNFNISIDTSPGQTYKTEDLMTEKDIENIKKIEEVEAVSPTSSAFARIEIDGNTKMFMGTGVTEDYFKISNFTIVKGRKFLPSEYKKDGRFIIIDSSTAEQLYPDENPIGKKVTLNFKKNRYELVIVGVYKDPYSSLNFGGGGGAPSSGLIPNQFLVFINGGEQNKFEELQVKATSANSLNIAMAEVKDLMSRRGSSFDKYNVRSESSGLDQFNNILNMVTLFISGVAGISLFVGGIGVMNIMLVSVTERIREVGLRKALGARTKDILVQFLIEAVILTFFGGIIGVAIGYSLALLIGIFIKTSPILSPGVVLVCIFVSTIIGLVFGVYPAKKAAALEPMEALRTD</sequence>
<dbReference type="KEGG" id="lsz:JCM16776_1392"/>
<name>A0A510JRS5_9FUSO</name>
<evidence type="ECO:0000256" key="5">
    <source>
        <dbReference type="ARBA" id="ARBA00023136"/>
    </source>
</evidence>
<dbReference type="InterPro" id="IPR025857">
    <property type="entry name" value="MacB_PCD"/>
</dbReference>
<dbReference type="PANTHER" id="PTHR30572">
    <property type="entry name" value="MEMBRANE COMPONENT OF TRANSPORTER-RELATED"/>
    <property type="match status" value="1"/>
</dbReference>
<dbReference type="InterPro" id="IPR003838">
    <property type="entry name" value="ABC3_permease_C"/>
</dbReference>
<feature type="transmembrane region" description="Helical" evidence="7">
    <location>
        <begin position="326"/>
        <end position="359"/>
    </location>
</feature>
<feature type="domain" description="MacB-like periplasmic core" evidence="9">
    <location>
        <begin position="21"/>
        <end position="247"/>
    </location>
</feature>
<evidence type="ECO:0000256" key="3">
    <source>
        <dbReference type="ARBA" id="ARBA00022692"/>
    </source>
</evidence>
<dbReference type="GO" id="GO:0005886">
    <property type="term" value="C:plasma membrane"/>
    <property type="evidence" value="ECO:0007669"/>
    <property type="project" value="UniProtKB-SubCell"/>
</dbReference>
<dbReference type="STRING" id="1122172.GCA_000373045_00018"/>
<comment type="similarity">
    <text evidence="6">Belongs to the ABC-4 integral membrane protein family.</text>
</comment>
<proteinExistence type="inferred from homology"/>
<dbReference type="InterPro" id="IPR050250">
    <property type="entry name" value="Macrolide_Exporter_MacB"/>
</dbReference>
<keyword evidence="2" id="KW-1003">Cell membrane</keyword>